<dbReference type="GO" id="GO:0000976">
    <property type="term" value="F:transcription cis-regulatory region binding"/>
    <property type="evidence" value="ECO:0007669"/>
    <property type="project" value="TreeGrafter"/>
</dbReference>
<dbReference type="InterPro" id="IPR036390">
    <property type="entry name" value="WH_DNA-bd_sf"/>
</dbReference>
<evidence type="ECO:0000313" key="6">
    <source>
        <dbReference type="EMBL" id="RBA46166.1"/>
    </source>
</evidence>
<comment type="similarity">
    <text evidence="1">Belongs to the LysR transcriptional regulatory family.</text>
</comment>
<evidence type="ECO:0000256" key="4">
    <source>
        <dbReference type="ARBA" id="ARBA00023163"/>
    </source>
</evidence>
<sequence>MNMNSEQLELILEVIDRGNFSAAARALNRVPSAVSMAIANLEAELNLKLFERSKNHLEPTEIALSIEPHARLIVTKLRQLEMHLTELSMGLETNLKIGVAADINQKIVLAGIEDLTHRYPLLNIEMHCAAQQELKARLRNNEIDLYVAYSSSTIDTNERFRLLGVEKFVAAISPKEAQQLRAQHKNELTMLSELRQIIVASKNYPLPDPRILVSDAYWHTDNLSMAIGMVEQGLGWGNFPLSIVHEHFAKQSLVRLEFSDTTNGLDMPIHAIWPSYKPLSQSLQFLIEFWAKQIQIE</sequence>
<dbReference type="GO" id="GO:0003700">
    <property type="term" value="F:DNA-binding transcription factor activity"/>
    <property type="evidence" value="ECO:0007669"/>
    <property type="project" value="InterPro"/>
</dbReference>
<gene>
    <name evidence="6" type="ORF">DC346_10930</name>
</gene>
<evidence type="ECO:0000256" key="1">
    <source>
        <dbReference type="ARBA" id="ARBA00009437"/>
    </source>
</evidence>
<evidence type="ECO:0000259" key="5">
    <source>
        <dbReference type="PROSITE" id="PS50931"/>
    </source>
</evidence>
<keyword evidence="3" id="KW-0238">DNA-binding</keyword>
<name>A0A365PHG0_ACIJU</name>
<protein>
    <submittedName>
        <fullName evidence="6">LysR family transcriptional regulator</fullName>
    </submittedName>
</protein>
<dbReference type="CDD" id="cd05466">
    <property type="entry name" value="PBP2_LTTR_substrate"/>
    <property type="match status" value="1"/>
</dbReference>
<dbReference type="Gene3D" id="3.40.190.290">
    <property type="match status" value="1"/>
</dbReference>
<proteinExistence type="inferred from homology"/>
<keyword evidence="4" id="KW-0804">Transcription</keyword>
<accession>A0A365PHG0</accession>
<dbReference type="InterPro" id="IPR000847">
    <property type="entry name" value="LysR_HTH_N"/>
</dbReference>
<dbReference type="Gene3D" id="1.10.10.10">
    <property type="entry name" value="Winged helix-like DNA-binding domain superfamily/Winged helix DNA-binding domain"/>
    <property type="match status" value="1"/>
</dbReference>
<dbReference type="RefSeq" id="WP_112986635.1">
    <property type="nucleotide sequence ID" value="NZ_CP131470.1"/>
</dbReference>
<dbReference type="Pfam" id="PF00126">
    <property type="entry name" value="HTH_1"/>
    <property type="match status" value="1"/>
</dbReference>
<comment type="caution">
    <text evidence="6">The sequence shown here is derived from an EMBL/GenBank/DDBJ whole genome shotgun (WGS) entry which is preliminary data.</text>
</comment>
<evidence type="ECO:0000313" key="7">
    <source>
        <dbReference type="Proteomes" id="UP000253688"/>
    </source>
</evidence>
<evidence type="ECO:0000256" key="3">
    <source>
        <dbReference type="ARBA" id="ARBA00023125"/>
    </source>
</evidence>
<dbReference type="PANTHER" id="PTHR30126">
    <property type="entry name" value="HTH-TYPE TRANSCRIPTIONAL REGULATOR"/>
    <property type="match status" value="1"/>
</dbReference>
<feature type="domain" description="HTH lysR-type" evidence="5">
    <location>
        <begin position="3"/>
        <end position="60"/>
    </location>
</feature>
<organism evidence="6 7">
    <name type="scientific">Acinetobacter junii</name>
    <dbReference type="NCBI Taxonomy" id="40215"/>
    <lineage>
        <taxon>Bacteria</taxon>
        <taxon>Pseudomonadati</taxon>
        <taxon>Pseudomonadota</taxon>
        <taxon>Gammaproteobacteria</taxon>
        <taxon>Moraxellales</taxon>
        <taxon>Moraxellaceae</taxon>
        <taxon>Acinetobacter</taxon>
    </lineage>
</organism>
<dbReference type="AlphaFoldDB" id="A0A365PHG0"/>
<evidence type="ECO:0000256" key="2">
    <source>
        <dbReference type="ARBA" id="ARBA00023015"/>
    </source>
</evidence>
<dbReference type="STRING" id="40215.BVL33_01845"/>
<dbReference type="InterPro" id="IPR005119">
    <property type="entry name" value="LysR_subst-bd"/>
</dbReference>
<dbReference type="SUPFAM" id="SSF53850">
    <property type="entry name" value="Periplasmic binding protein-like II"/>
    <property type="match status" value="1"/>
</dbReference>
<dbReference type="SUPFAM" id="SSF46785">
    <property type="entry name" value="Winged helix' DNA-binding domain"/>
    <property type="match status" value="1"/>
</dbReference>
<dbReference type="EMBL" id="QEWH01000064">
    <property type="protein sequence ID" value="RBA46166.1"/>
    <property type="molecule type" value="Genomic_DNA"/>
</dbReference>
<dbReference type="PROSITE" id="PS50931">
    <property type="entry name" value="HTH_LYSR"/>
    <property type="match status" value="1"/>
</dbReference>
<reference evidence="6 7" key="1">
    <citation type="submission" date="2018-04" db="EMBL/GenBank/DDBJ databases">
        <title>Acinetobacter junii Genome sequencing and assembly.</title>
        <authorList>
            <person name="Su J."/>
            <person name="Rensing C."/>
            <person name="Mazhar H.S."/>
        </authorList>
    </citation>
    <scope>NUCLEOTIDE SEQUENCE [LARGE SCALE GENOMIC DNA]</scope>
    <source>
        <strain evidence="6 7">SC22</strain>
    </source>
</reference>
<dbReference type="InterPro" id="IPR036388">
    <property type="entry name" value="WH-like_DNA-bd_sf"/>
</dbReference>
<dbReference type="Pfam" id="PF03466">
    <property type="entry name" value="LysR_substrate"/>
    <property type="match status" value="1"/>
</dbReference>
<keyword evidence="2" id="KW-0805">Transcription regulation</keyword>
<dbReference type="PANTHER" id="PTHR30126:SF91">
    <property type="entry name" value="LYSR FAMILY TRANSCRIPTIONAL REGULATOR"/>
    <property type="match status" value="1"/>
</dbReference>
<dbReference type="Proteomes" id="UP000253688">
    <property type="component" value="Unassembled WGS sequence"/>
</dbReference>